<dbReference type="InterPro" id="IPR036890">
    <property type="entry name" value="HATPase_C_sf"/>
</dbReference>
<dbReference type="HOGENOM" id="CLU_356713_0_0_0"/>
<dbReference type="InterPro" id="IPR001789">
    <property type="entry name" value="Sig_transdc_resp-reg_receiver"/>
</dbReference>
<dbReference type="SUPFAM" id="SSF52172">
    <property type="entry name" value="CheY-like"/>
    <property type="match status" value="1"/>
</dbReference>
<dbReference type="InParanoid" id="E6W6Z4"/>
<dbReference type="SMART" id="SM00448">
    <property type="entry name" value="REC"/>
    <property type="match status" value="1"/>
</dbReference>
<evidence type="ECO:0000256" key="1">
    <source>
        <dbReference type="PROSITE-ProRule" id="PRU00169"/>
    </source>
</evidence>
<keyword evidence="1" id="KW-0597">Phosphoprotein</keyword>
<dbReference type="eggNOG" id="COG3920">
    <property type="taxonomic scope" value="Bacteria"/>
</dbReference>
<sequence length="777" mass="89453">MAFYYQYQYTDHFILEYHTPEKAPCISIEKINDQLTFFALSNDTHLSDLLLKSLRAYVTEHRFFTSYNFVPFLREYARGELTLKHRLLLGVLDQGSQTLRFINFGMYYVLFKDTDGRIFTARDHENTLSEQPTPFRVQVYPLNDIQSVFFANNSRLLSMAEANMALLTTKKQFLYVHSALEDVQPTAETGSFLLINHLPAGSVTILSRETVTQPNLDALSNLEIRFEASLAASGLHEELADNAMLIFHEMLLNAFEHGVLRMTSEQKQELIRSGQYEGFIIEQEKACTGQIDISCELFANRVLRISISDSGDGFEYESYLRTKATETQSLFHNRGIKITQELSDGMYYSDQGRQVHLILSLTSLSAITQHRKTTPEEELQNSPLRDVSILYVEDDELTRELYVRLLKRMSKSLHVAENGQEGLELFHKFHPDIILSDIQMPVMNGLDMAREIRQHNRDIPILLITAFSDKDHILSAIDAGVDRFINKPVQLGKLRMHLEHYARIIQMQQQLQKRLEEEQRHREEEFFALKDKSRREEQQQKEAFAKEELIIHNDAATLEGIRAEVFYKPQDILSGDIYGIFRIDERRTLFYIIDSMGKGIGASVTAILSASFINQYLKTTPKATAPSLQDIVTTYADYIKSYLLDDEVISLSMACIDTQSLLMEYSSFGMYPIFIKDIDKDSLHECRTNNLPLMIYSQDIRIDQFTLPRNFHILIYSDGLCENDDFSGTELRRSFVKSHCLNDILQDFFKATNNQEPVPGSDDTSILYISNQSVAHP</sequence>
<dbReference type="InterPro" id="IPR011006">
    <property type="entry name" value="CheY-like_superfamily"/>
</dbReference>
<dbReference type="Gene3D" id="3.40.50.2300">
    <property type="match status" value="1"/>
</dbReference>
<dbReference type="Gene3D" id="3.30.565.10">
    <property type="entry name" value="Histidine kinase-like ATPase, C-terminal domain"/>
    <property type="match status" value="1"/>
</dbReference>
<dbReference type="Pfam" id="PF00072">
    <property type="entry name" value="Response_reg"/>
    <property type="match status" value="1"/>
</dbReference>
<dbReference type="PANTHER" id="PTHR43228">
    <property type="entry name" value="TWO-COMPONENT RESPONSE REGULATOR"/>
    <property type="match status" value="1"/>
</dbReference>
<dbReference type="STRING" id="653733.Selin_1504"/>
<dbReference type="eggNOG" id="COG2208">
    <property type="taxonomic scope" value="Bacteria"/>
</dbReference>
<evidence type="ECO:0000313" key="4">
    <source>
        <dbReference type="Proteomes" id="UP000002572"/>
    </source>
</evidence>
<accession>E6W6Z4</accession>
<dbReference type="AlphaFoldDB" id="E6W6Z4"/>
<evidence type="ECO:0000259" key="2">
    <source>
        <dbReference type="PROSITE" id="PS50110"/>
    </source>
</evidence>
<evidence type="ECO:0000313" key="3">
    <source>
        <dbReference type="EMBL" id="ADU66237.1"/>
    </source>
</evidence>
<dbReference type="InterPro" id="IPR001932">
    <property type="entry name" value="PPM-type_phosphatase-like_dom"/>
</dbReference>
<protein>
    <submittedName>
        <fullName evidence="3">Response regulator receiver</fullName>
    </submittedName>
</protein>
<dbReference type="Pfam" id="PF07228">
    <property type="entry name" value="SpoIIE"/>
    <property type="match status" value="1"/>
</dbReference>
<dbReference type="KEGG" id="din:Selin_1504"/>
<dbReference type="InterPro" id="IPR052048">
    <property type="entry name" value="ST_Response_Regulator"/>
</dbReference>
<feature type="domain" description="Response regulatory" evidence="2">
    <location>
        <begin position="388"/>
        <end position="502"/>
    </location>
</feature>
<gene>
    <name evidence="3" type="ordered locus">Selin_1504</name>
</gene>
<organism evidence="3 4">
    <name type="scientific">Desulfurispirillum indicum (strain ATCC BAA-1389 / DSM 22839 / S5)</name>
    <dbReference type="NCBI Taxonomy" id="653733"/>
    <lineage>
        <taxon>Bacteria</taxon>
        <taxon>Pseudomonadati</taxon>
        <taxon>Chrysiogenota</taxon>
        <taxon>Chrysiogenia</taxon>
        <taxon>Chrysiogenales</taxon>
        <taxon>Chrysiogenaceae</taxon>
        <taxon>Desulfurispirillum</taxon>
    </lineage>
</organism>
<dbReference type="Pfam" id="PF13581">
    <property type="entry name" value="HATPase_c_2"/>
    <property type="match status" value="1"/>
</dbReference>
<name>E6W6Z4_DESIS</name>
<dbReference type="InterPro" id="IPR036457">
    <property type="entry name" value="PPM-type-like_dom_sf"/>
</dbReference>
<proteinExistence type="predicted"/>
<dbReference type="CDD" id="cd00156">
    <property type="entry name" value="REC"/>
    <property type="match status" value="1"/>
</dbReference>
<dbReference type="GO" id="GO:0000160">
    <property type="term" value="P:phosphorelay signal transduction system"/>
    <property type="evidence" value="ECO:0007669"/>
    <property type="project" value="InterPro"/>
</dbReference>
<dbReference type="Proteomes" id="UP000002572">
    <property type="component" value="Chromosome"/>
</dbReference>
<keyword evidence="4" id="KW-1185">Reference proteome</keyword>
<dbReference type="PANTHER" id="PTHR43228:SF1">
    <property type="entry name" value="TWO-COMPONENT RESPONSE REGULATOR ARR22"/>
    <property type="match status" value="1"/>
</dbReference>
<dbReference type="OrthoDB" id="9811749at2"/>
<dbReference type="SMART" id="SM00331">
    <property type="entry name" value="PP2C_SIG"/>
    <property type="match status" value="1"/>
</dbReference>
<dbReference type="InterPro" id="IPR003594">
    <property type="entry name" value="HATPase_dom"/>
</dbReference>
<feature type="modified residue" description="4-aspartylphosphate" evidence="1">
    <location>
        <position position="437"/>
    </location>
</feature>
<reference evidence="3 4" key="1">
    <citation type="submission" date="2010-12" db="EMBL/GenBank/DDBJ databases">
        <title>Complete sequence of Desulfurispirillum indicum S5.</title>
        <authorList>
            <consortium name="US DOE Joint Genome Institute"/>
            <person name="Lucas S."/>
            <person name="Copeland A."/>
            <person name="Lapidus A."/>
            <person name="Cheng J.-F."/>
            <person name="Goodwin L."/>
            <person name="Pitluck S."/>
            <person name="Chertkov O."/>
            <person name="Held B."/>
            <person name="Detter J.C."/>
            <person name="Han C."/>
            <person name="Tapia R."/>
            <person name="Land M."/>
            <person name="Hauser L."/>
            <person name="Kyrpides N."/>
            <person name="Ivanova N."/>
            <person name="Mikhailova N."/>
            <person name="Haggblom M."/>
            <person name="Rauschenbach I."/>
            <person name="Bini E."/>
            <person name="Woyke T."/>
        </authorList>
    </citation>
    <scope>NUCLEOTIDE SEQUENCE [LARGE SCALE GENOMIC DNA]</scope>
    <source>
        <strain evidence="4">ATCC BAA-1389 / DSM 22839 / S5</strain>
    </source>
</reference>
<dbReference type="eggNOG" id="COG0784">
    <property type="taxonomic scope" value="Bacteria"/>
</dbReference>
<dbReference type="Gene3D" id="3.60.40.10">
    <property type="entry name" value="PPM-type phosphatase domain"/>
    <property type="match status" value="1"/>
</dbReference>
<dbReference type="RefSeq" id="WP_013506118.1">
    <property type="nucleotide sequence ID" value="NC_014836.1"/>
</dbReference>
<dbReference type="EMBL" id="CP002432">
    <property type="protein sequence ID" value="ADU66237.1"/>
    <property type="molecule type" value="Genomic_DNA"/>
</dbReference>
<dbReference type="PROSITE" id="PS50110">
    <property type="entry name" value="RESPONSE_REGULATORY"/>
    <property type="match status" value="1"/>
</dbReference>